<keyword evidence="5 9" id="KW-0560">Oxidoreductase</keyword>
<name>A0A2A6C127_PRIPA</name>
<dbReference type="InterPro" id="IPR002401">
    <property type="entry name" value="Cyt_P450_E_grp-I"/>
</dbReference>
<dbReference type="CDD" id="cd11055">
    <property type="entry name" value="CYP3A-like"/>
    <property type="match status" value="1"/>
</dbReference>
<dbReference type="GO" id="GO:0016705">
    <property type="term" value="F:oxidoreductase activity, acting on paired donors, with incorporation or reduction of molecular oxygen"/>
    <property type="evidence" value="ECO:0007669"/>
    <property type="project" value="InterPro"/>
</dbReference>
<protein>
    <submittedName>
        <fullName evidence="10">Cytochrome P450</fullName>
    </submittedName>
</protein>
<comment type="similarity">
    <text evidence="2 9">Belongs to the cytochrome P450 family.</text>
</comment>
<evidence type="ECO:0000256" key="9">
    <source>
        <dbReference type="RuleBase" id="RU000461"/>
    </source>
</evidence>
<reference evidence="11" key="1">
    <citation type="journal article" date="2008" name="Nat. Genet.">
        <title>The Pristionchus pacificus genome provides a unique perspective on nematode lifestyle and parasitism.</title>
        <authorList>
            <person name="Dieterich C."/>
            <person name="Clifton S.W."/>
            <person name="Schuster L.N."/>
            <person name="Chinwalla A."/>
            <person name="Delehaunty K."/>
            <person name="Dinkelacker I."/>
            <person name="Fulton L."/>
            <person name="Fulton R."/>
            <person name="Godfrey J."/>
            <person name="Minx P."/>
            <person name="Mitreva M."/>
            <person name="Roeseler W."/>
            <person name="Tian H."/>
            <person name="Witte H."/>
            <person name="Yang S.P."/>
            <person name="Wilson R.K."/>
            <person name="Sommer R.J."/>
        </authorList>
    </citation>
    <scope>NUCLEOTIDE SEQUENCE [LARGE SCALE GENOMIC DNA]</scope>
    <source>
        <strain evidence="11">PS312</strain>
    </source>
</reference>
<dbReference type="GO" id="GO:0005506">
    <property type="term" value="F:iron ion binding"/>
    <property type="evidence" value="ECO:0007669"/>
    <property type="project" value="InterPro"/>
</dbReference>
<dbReference type="GO" id="GO:0004497">
    <property type="term" value="F:monooxygenase activity"/>
    <property type="evidence" value="ECO:0007669"/>
    <property type="project" value="UniProtKB-KW"/>
</dbReference>
<evidence type="ECO:0000256" key="7">
    <source>
        <dbReference type="ARBA" id="ARBA00023033"/>
    </source>
</evidence>
<keyword evidence="3 8" id="KW-0349">Heme</keyword>
<accession>A0A2A6C127</accession>
<dbReference type="PANTHER" id="PTHR24292:SF102">
    <property type="entry name" value="CYTOCHROME P450 FAMILY-RELATED"/>
    <property type="match status" value="1"/>
</dbReference>
<dbReference type="EnsemblMetazoa" id="PPA42069.1">
    <property type="protein sequence ID" value="PPA42069.1"/>
    <property type="gene ID" value="WBGene00280438"/>
</dbReference>
<evidence type="ECO:0000256" key="8">
    <source>
        <dbReference type="PIRSR" id="PIRSR602401-1"/>
    </source>
</evidence>
<dbReference type="FunFam" id="1.10.630.10:FF:000182">
    <property type="entry name" value="Cytochrome P450 3A4"/>
    <property type="match status" value="1"/>
</dbReference>
<comment type="cofactor">
    <cofactor evidence="1 8">
        <name>heme</name>
        <dbReference type="ChEBI" id="CHEBI:30413"/>
    </cofactor>
</comment>
<dbReference type="InterPro" id="IPR001128">
    <property type="entry name" value="Cyt_P450"/>
</dbReference>
<proteinExistence type="inferred from homology"/>
<evidence type="ECO:0000256" key="3">
    <source>
        <dbReference type="ARBA" id="ARBA00022617"/>
    </source>
</evidence>
<dbReference type="PROSITE" id="PS00086">
    <property type="entry name" value="CYTOCHROME_P450"/>
    <property type="match status" value="1"/>
</dbReference>
<evidence type="ECO:0000256" key="4">
    <source>
        <dbReference type="ARBA" id="ARBA00022723"/>
    </source>
</evidence>
<dbReference type="InterPro" id="IPR017972">
    <property type="entry name" value="Cyt_P450_CS"/>
</dbReference>
<keyword evidence="4 8" id="KW-0479">Metal-binding</keyword>
<reference evidence="10" key="2">
    <citation type="submission" date="2022-06" db="UniProtKB">
        <authorList>
            <consortium name="EnsemblMetazoa"/>
        </authorList>
    </citation>
    <scope>IDENTIFICATION</scope>
    <source>
        <strain evidence="10">PS312</strain>
    </source>
</reference>
<evidence type="ECO:0000313" key="10">
    <source>
        <dbReference type="EnsemblMetazoa" id="PPA42069.1"/>
    </source>
</evidence>
<evidence type="ECO:0000256" key="6">
    <source>
        <dbReference type="ARBA" id="ARBA00023004"/>
    </source>
</evidence>
<sequence length="516" mass="59124">MIATTRMVVASNIGYSLEILLYTLLAAVLYFVCKRFYVHQLRDAARLPGPASTPFIGNLLDISKMMTKNGGLLYRVHEEWKRLYGKTYGFFVGPRLFVIFEKLEDVQEILVKQFSNFTDRQPMDFIHDSLKKALVNQRGNRWRHQRSRISPAFTTRKLRSMTTPVSTKTAILAESLESYADVDEEFDILRAYQCLTLDVIAQVAFDLPSSCQSDPNDIFLAHASRFFQEMPNPESCPPMAISRKNYEESLLLFPELAPFCEFFHRKTSDGGRSEAWLIHRLRAAINKRIEHPEPERIDLISLLLPQNTFNIDDETVDTVVANCFAFLLAGYETTSTSLSFATWLLAKNQDTQDRLYEELNGVDLQSESAYDTIMRLPYLNGVFKESLRLFPPITFFVNRTCVAPTTVGGIELEKGTVVCVPVWNIHRDETIWPEPNAFRPERFDAPHHPMAWLPFGGGPRNCVGARFAEMEFKMTIARVFAEYRLKLASDSKELNILNPSVMLAPERVCVTVERRR</sequence>
<dbReference type="PRINTS" id="PR00463">
    <property type="entry name" value="EP450I"/>
</dbReference>
<keyword evidence="6 8" id="KW-0408">Iron</keyword>
<evidence type="ECO:0000313" key="11">
    <source>
        <dbReference type="Proteomes" id="UP000005239"/>
    </source>
</evidence>
<dbReference type="InterPro" id="IPR050476">
    <property type="entry name" value="Insect_CytP450_Detox"/>
</dbReference>
<evidence type="ECO:0000256" key="1">
    <source>
        <dbReference type="ARBA" id="ARBA00001971"/>
    </source>
</evidence>
<dbReference type="GO" id="GO:0020037">
    <property type="term" value="F:heme binding"/>
    <property type="evidence" value="ECO:0007669"/>
    <property type="project" value="InterPro"/>
</dbReference>
<gene>
    <name evidence="10" type="primary">WBGene00280438</name>
</gene>
<evidence type="ECO:0000256" key="2">
    <source>
        <dbReference type="ARBA" id="ARBA00010617"/>
    </source>
</evidence>
<evidence type="ECO:0000256" key="5">
    <source>
        <dbReference type="ARBA" id="ARBA00023002"/>
    </source>
</evidence>
<dbReference type="Proteomes" id="UP000005239">
    <property type="component" value="Unassembled WGS sequence"/>
</dbReference>
<dbReference type="InterPro" id="IPR036396">
    <property type="entry name" value="Cyt_P450_sf"/>
</dbReference>
<accession>A0A8R1UYZ3</accession>
<dbReference type="PRINTS" id="PR00385">
    <property type="entry name" value="P450"/>
</dbReference>
<feature type="binding site" description="axial binding residue" evidence="8">
    <location>
        <position position="462"/>
    </location>
    <ligand>
        <name>heme</name>
        <dbReference type="ChEBI" id="CHEBI:30413"/>
    </ligand>
    <ligandPart>
        <name>Fe</name>
        <dbReference type="ChEBI" id="CHEBI:18248"/>
    </ligandPart>
</feature>
<dbReference type="PANTHER" id="PTHR24292">
    <property type="entry name" value="CYTOCHROME P450"/>
    <property type="match status" value="1"/>
</dbReference>
<dbReference type="OrthoDB" id="2789670at2759"/>
<dbReference type="Gene3D" id="1.10.630.10">
    <property type="entry name" value="Cytochrome P450"/>
    <property type="match status" value="1"/>
</dbReference>
<dbReference type="SUPFAM" id="SSF48264">
    <property type="entry name" value="Cytochrome P450"/>
    <property type="match status" value="1"/>
</dbReference>
<dbReference type="AlphaFoldDB" id="A0A2A6C127"/>
<dbReference type="Pfam" id="PF00067">
    <property type="entry name" value="p450"/>
    <property type="match status" value="1"/>
</dbReference>
<keyword evidence="11" id="KW-1185">Reference proteome</keyword>
<keyword evidence="7 9" id="KW-0503">Monooxygenase</keyword>
<organism evidence="10 11">
    <name type="scientific">Pristionchus pacificus</name>
    <name type="common">Parasitic nematode worm</name>
    <dbReference type="NCBI Taxonomy" id="54126"/>
    <lineage>
        <taxon>Eukaryota</taxon>
        <taxon>Metazoa</taxon>
        <taxon>Ecdysozoa</taxon>
        <taxon>Nematoda</taxon>
        <taxon>Chromadorea</taxon>
        <taxon>Rhabditida</taxon>
        <taxon>Rhabditina</taxon>
        <taxon>Diplogasteromorpha</taxon>
        <taxon>Diplogasteroidea</taxon>
        <taxon>Neodiplogasteridae</taxon>
        <taxon>Pristionchus</taxon>
    </lineage>
</organism>